<dbReference type="SMART" id="SM00355">
    <property type="entry name" value="ZnF_C2H2"/>
    <property type="match status" value="6"/>
</dbReference>
<keyword evidence="4" id="KW-0548">Nucleotidyltransferase</keyword>
<name>A0AAE1GWU7_9NEOP</name>
<evidence type="ECO:0000313" key="12">
    <source>
        <dbReference type="EMBL" id="KAK3910246.1"/>
    </source>
</evidence>
<feature type="non-terminal residue" evidence="12">
    <location>
        <position position="1319"/>
    </location>
</feature>
<comment type="catalytic activity">
    <reaction evidence="8">
        <text>DNA(n) + a 2'-deoxyribonucleoside 5'-triphosphate = DNA(n+1) + diphosphate</text>
        <dbReference type="Rhea" id="RHEA:22508"/>
        <dbReference type="Rhea" id="RHEA-COMP:17339"/>
        <dbReference type="Rhea" id="RHEA-COMP:17340"/>
        <dbReference type="ChEBI" id="CHEBI:33019"/>
        <dbReference type="ChEBI" id="CHEBI:61560"/>
        <dbReference type="ChEBI" id="CHEBI:173112"/>
        <dbReference type="EC" id="2.7.7.7"/>
    </reaction>
</comment>
<dbReference type="SUPFAM" id="SSF56672">
    <property type="entry name" value="DNA/RNA polymerases"/>
    <property type="match status" value="1"/>
</dbReference>
<reference evidence="12" key="1">
    <citation type="submission" date="2021-07" db="EMBL/GenBank/DDBJ databases">
        <authorList>
            <person name="Catto M.A."/>
            <person name="Jacobson A."/>
            <person name="Kennedy G."/>
            <person name="Labadie P."/>
            <person name="Hunt B.G."/>
            <person name="Srinivasan R."/>
        </authorList>
    </citation>
    <scope>NUCLEOTIDE SEQUENCE</scope>
    <source>
        <strain evidence="12">PL_HMW_Pooled</strain>
        <tissue evidence="12">Head</tissue>
    </source>
</reference>
<keyword evidence="3" id="KW-0808">Transferase</keyword>
<evidence type="ECO:0000256" key="5">
    <source>
        <dbReference type="ARBA" id="ARBA00022705"/>
    </source>
</evidence>
<evidence type="ECO:0000256" key="3">
    <source>
        <dbReference type="ARBA" id="ARBA00022679"/>
    </source>
</evidence>
<evidence type="ECO:0000256" key="8">
    <source>
        <dbReference type="ARBA" id="ARBA00049244"/>
    </source>
</evidence>
<feature type="compositionally biased region" description="Basic and acidic residues" evidence="10">
    <location>
        <begin position="545"/>
        <end position="555"/>
    </location>
</feature>
<feature type="domain" description="C2H2-type" evidence="11">
    <location>
        <begin position="5"/>
        <end position="32"/>
    </location>
</feature>
<dbReference type="InterPro" id="IPR043502">
    <property type="entry name" value="DNA/RNA_pol_sf"/>
</dbReference>
<dbReference type="SUPFAM" id="SSF57667">
    <property type="entry name" value="beta-beta-alpha zinc fingers"/>
    <property type="match status" value="1"/>
</dbReference>
<feature type="domain" description="C2H2-type" evidence="11">
    <location>
        <begin position="32"/>
        <end position="59"/>
    </location>
</feature>
<evidence type="ECO:0000256" key="2">
    <source>
        <dbReference type="ARBA" id="ARBA00012417"/>
    </source>
</evidence>
<protein>
    <recommendedName>
        <fullName evidence="2">DNA-directed DNA polymerase</fullName>
        <ecNumber evidence="2">2.7.7.7</ecNumber>
    </recommendedName>
</protein>
<dbReference type="GO" id="GO:0000166">
    <property type="term" value="F:nucleotide binding"/>
    <property type="evidence" value="ECO:0007669"/>
    <property type="project" value="InterPro"/>
</dbReference>
<dbReference type="InterPro" id="IPR004868">
    <property type="entry name" value="DNA-dir_DNA_pol_B_mt/vir"/>
</dbReference>
<dbReference type="GO" id="GO:0008270">
    <property type="term" value="F:zinc ion binding"/>
    <property type="evidence" value="ECO:0007669"/>
    <property type="project" value="UniProtKB-KW"/>
</dbReference>
<dbReference type="GO" id="GO:0003677">
    <property type="term" value="F:DNA binding"/>
    <property type="evidence" value="ECO:0007669"/>
    <property type="project" value="UniProtKB-KW"/>
</dbReference>
<proteinExistence type="inferred from homology"/>
<keyword evidence="5" id="KW-0235">DNA replication</keyword>
<feature type="domain" description="C2H2-type" evidence="11">
    <location>
        <begin position="58"/>
        <end position="81"/>
    </location>
</feature>
<dbReference type="Pfam" id="PF03175">
    <property type="entry name" value="DNA_pol_B_2"/>
    <property type="match status" value="1"/>
</dbReference>
<evidence type="ECO:0000256" key="10">
    <source>
        <dbReference type="SAM" id="MobiDB-lite"/>
    </source>
</evidence>
<evidence type="ECO:0000256" key="4">
    <source>
        <dbReference type="ARBA" id="ARBA00022695"/>
    </source>
</evidence>
<dbReference type="Gene3D" id="3.30.420.10">
    <property type="entry name" value="Ribonuclease H-like superfamily/Ribonuclease H"/>
    <property type="match status" value="1"/>
</dbReference>
<evidence type="ECO:0000256" key="6">
    <source>
        <dbReference type="ARBA" id="ARBA00022932"/>
    </source>
</evidence>
<feature type="region of interest" description="Disordered" evidence="10">
    <location>
        <begin position="180"/>
        <end position="201"/>
    </location>
</feature>
<evidence type="ECO:0000256" key="7">
    <source>
        <dbReference type="ARBA" id="ARBA00023125"/>
    </source>
</evidence>
<dbReference type="InterPro" id="IPR036397">
    <property type="entry name" value="RNaseH_sf"/>
</dbReference>
<keyword evidence="6" id="KW-0239">DNA-directed DNA polymerase</keyword>
<sequence>MARNHECPTCFRVFDRPAKLKRHRLIHTREEFVCDICQRHIKKKCNFDRHVQSHQSIKRCDVCEKTFSSKRKVEQHVNRVHGPHFLERKYKCADCRYEGKTEARLYTHRFQCHLILRQCEFCLQGFRNPRSFRIHQKFCQSKKQETLKFICFYCRKRYGTLLEKMRHTVLCRRVATQTGRGRETRGGAGAGAEAEAEAGPARDRVEWEQPTYALRGVAAQHRLYENDNSHDLGVALIEKKDAFVQKLNSELAMAKGLKFSLHVKVAEIKSLSSETRTLLLNDGKTKEHVESAILDIMNSAEYLNVEGSSWVVTEVFFYELQIAQYRPLKGGSYIKTPAWLGRKRVVLNVKTTTNHECFRLSILTGLFSPISQRGIVDPRNLSQHYQALNFGELKSSEFKVKDVDKFCALNPLISLHILGVENKEIFPLYCPSKRLNHHITLLLMSSGQKQHYVFVQCLDRLLYSQNKHKARSFFCCYCLCSFSTSDARDSHEGECKINGGQKVTYPKENSFLEFDASFIRKQSNVSHFCFFDFETFLSPCRDQERVGRPTERADGSARQAVPPAGQPMLGEGTAPKTRQLNEHIAFAYCLMTFNDWGEPWCAPVVYEGENAAEHFLDSLFEIEERLFTSRQYFPLSMSVAQEEMFERATHCHICGKIFKKEDVKVKDHHHYQSIDNYLGAAHQFCNLQRQRAHFLPVSGHNLSGFDLHIVVRAAINHPKIKKCDINVIPQTMDTYRGLTLTIDRKNHREIRFIDSYQHMAAPLDGIAQTLEDIFQFWSAPSLSLACAVRYTQCRIELMSCPDMFGLVERGVRGGVAYASLRYGRANRPELPCFRPEEPITSIYYFDINALYSYCMLQPLPVGSFEWLSPDECAQVDVSQWGENYAAFFEVDLEYTIQPGESSHHQDWPLAPMRMTPKQEWFSEYQREVGSACGMSFQRMEEKLMAVIGPRKKYCVHSALLQFYIERGMRVTRWYRGLKFRQEAFLAPYIDYLMKQRQKTSNPFMSNYFKAQANSLYGSMLRRPRKDRCIKLVQTREQFLKRCAQPSFKNFKIFGGDLVAVESIKKKIYLCQPIFCAAAVLDLSKLHMTRVFWEIKSHFVKQKEKDLALCLTDTDSAVCLIKSDNVDEDLRQLKHLFDFSSLPRWHPLYDNSLAKVPGLLKIEFGSHILSELHSKQNVTQFSTSPCVNQIMGRVKREGSRNRGHQQQQQQQQPALFRRCKGIPSSALCKNISLTDYKNCVFDALSKEISFCAIRTDGAHRLYTMSHRKKCLSAMDNKRKILEDGIHSQPYCVDADGRQVAWPLERDAGAEMLDELVGIMQ</sequence>
<feature type="region of interest" description="Disordered" evidence="10">
    <location>
        <begin position="545"/>
        <end position="568"/>
    </location>
</feature>
<evidence type="ECO:0000259" key="11">
    <source>
        <dbReference type="PROSITE" id="PS50157"/>
    </source>
</evidence>
<comment type="similarity">
    <text evidence="1">Belongs to the DNA polymerase type-B family.</text>
</comment>
<dbReference type="PROSITE" id="PS50157">
    <property type="entry name" value="ZINC_FINGER_C2H2_2"/>
    <property type="match status" value="3"/>
</dbReference>
<keyword evidence="9" id="KW-0863">Zinc-finger</keyword>
<dbReference type="GO" id="GO:0006260">
    <property type="term" value="P:DNA replication"/>
    <property type="evidence" value="ECO:0007669"/>
    <property type="project" value="UniProtKB-KW"/>
</dbReference>
<dbReference type="EMBL" id="JAHWGI010000148">
    <property type="protein sequence ID" value="KAK3910246.1"/>
    <property type="molecule type" value="Genomic_DNA"/>
</dbReference>
<keyword evidence="9" id="KW-0862">Zinc</keyword>
<dbReference type="Gene3D" id="3.30.160.60">
    <property type="entry name" value="Classic Zinc Finger"/>
    <property type="match status" value="2"/>
</dbReference>
<dbReference type="Proteomes" id="UP001219518">
    <property type="component" value="Unassembled WGS sequence"/>
</dbReference>
<dbReference type="GO" id="GO:0003887">
    <property type="term" value="F:DNA-directed DNA polymerase activity"/>
    <property type="evidence" value="ECO:0007669"/>
    <property type="project" value="UniProtKB-KW"/>
</dbReference>
<evidence type="ECO:0000313" key="13">
    <source>
        <dbReference type="Proteomes" id="UP001219518"/>
    </source>
</evidence>
<dbReference type="PANTHER" id="PTHR31511:SF12">
    <property type="entry name" value="RHO TERMINATION FACTOR N-TERMINAL DOMAIN-CONTAINING PROTEIN"/>
    <property type="match status" value="1"/>
</dbReference>
<keyword evidence="7" id="KW-0238">DNA-binding</keyword>
<keyword evidence="13" id="KW-1185">Reference proteome</keyword>
<reference evidence="12" key="2">
    <citation type="journal article" date="2023" name="BMC Genomics">
        <title>Pest status, molecular evolution, and epigenetic factors derived from the genome assembly of Frankliniella fusca, a thysanopteran phytovirus vector.</title>
        <authorList>
            <person name="Catto M.A."/>
            <person name="Labadie P.E."/>
            <person name="Jacobson A.L."/>
            <person name="Kennedy G.G."/>
            <person name="Srinivasan R."/>
            <person name="Hunt B.G."/>
        </authorList>
    </citation>
    <scope>NUCLEOTIDE SEQUENCE</scope>
    <source>
        <strain evidence="12">PL_HMW_Pooled</strain>
    </source>
</reference>
<evidence type="ECO:0000256" key="9">
    <source>
        <dbReference type="PROSITE-ProRule" id="PRU00042"/>
    </source>
</evidence>
<keyword evidence="9" id="KW-0479">Metal-binding</keyword>
<organism evidence="12 13">
    <name type="scientific">Frankliniella fusca</name>
    <dbReference type="NCBI Taxonomy" id="407009"/>
    <lineage>
        <taxon>Eukaryota</taxon>
        <taxon>Metazoa</taxon>
        <taxon>Ecdysozoa</taxon>
        <taxon>Arthropoda</taxon>
        <taxon>Hexapoda</taxon>
        <taxon>Insecta</taxon>
        <taxon>Pterygota</taxon>
        <taxon>Neoptera</taxon>
        <taxon>Paraneoptera</taxon>
        <taxon>Thysanoptera</taxon>
        <taxon>Terebrantia</taxon>
        <taxon>Thripoidea</taxon>
        <taxon>Thripidae</taxon>
        <taxon>Frankliniella</taxon>
    </lineage>
</organism>
<dbReference type="EC" id="2.7.7.7" evidence="2"/>
<evidence type="ECO:0000256" key="1">
    <source>
        <dbReference type="ARBA" id="ARBA00005755"/>
    </source>
</evidence>
<comment type="caution">
    <text evidence="12">The sequence shown here is derived from an EMBL/GenBank/DDBJ whole genome shotgun (WGS) entry which is preliminary data.</text>
</comment>
<feature type="region of interest" description="Disordered" evidence="10">
    <location>
        <begin position="1194"/>
        <end position="1214"/>
    </location>
</feature>
<gene>
    <name evidence="12" type="ORF">KUF71_004120</name>
</gene>
<dbReference type="InterPro" id="IPR013087">
    <property type="entry name" value="Znf_C2H2_type"/>
</dbReference>
<dbReference type="PROSITE" id="PS00028">
    <property type="entry name" value="ZINC_FINGER_C2H2_1"/>
    <property type="match status" value="3"/>
</dbReference>
<accession>A0AAE1GWU7</accession>
<dbReference type="PANTHER" id="PTHR31511">
    <property type="entry name" value="PROTEIN CBG23764"/>
    <property type="match status" value="1"/>
</dbReference>
<dbReference type="InterPro" id="IPR036236">
    <property type="entry name" value="Znf_C2H2_sf"/>
</dbReference>